<dbReference type="AlphaFoldDB" id="A0A937D2Z5"/>
<dbReference type="EMBL" id="JAEQMY010000028">
    <property type="protein sequence ID" value="MBL0405825.1"/>
    <property type="molecule type" value="Genomic_DNA"/>
</dbReference>
<dbReference type="Proteomes" id="UP000605848">
    <property type="component" value="Unassembled WGS sequence"/>
</dbReference>
<organism evidence="2 3">
    <name type="scientific">Microvirga aerilata</name>
    <dbReference type="NCBI Taxonomy" id="670292"/>
    <lineage>
        <taxon>Bacteria</taxon>
        <taxon>Pseudomonadati</taxon>
        <taxon>Pseudomonadota</taxon>
        <taxon>Alphaproteobacteria</taxon>
        <taxon>Hyphomicrobiales</taxon>
        <taxon>Methylobacteriaceae</taxon>
        <taxon>Microvirga</taxon>
    </lineage>
</organism>
<comment type="caution">
    <text evidence="2">The sequence shown here is derived from an EMBL/GenBank/DDBJ whole genome shotgun (WGS) entry which is preliminary data.</text>
</comment>
<dbReference type="RefSeq" id="WP_202062234.1">
    <property type="nucleotide sequence ID" value="NZ_JAEQMY010000028.1"/>
</dbReference>
<evidence type="ECO:0008006" key="4">
    <source>
        <dbReference type="Google" id="ProtNLM"/>
    </source>
</evidence>
<sequence>MRTQSREDPVSHGRPQGRMKRLLWFVSIYAASLAGFTALVYGLRGLVPH</sequence>
<reference evidence="2" key="1">
    <citation type="submission" date="2021-01" db="EMBL/GenBank/DDBJ databases">
        <title>Microvirga sp.</title>
        <authorList>
            <person name="Kim M.K."/>
        </authorList>
    </citation>
    <scope>NUCLEOTIDE SEQUENCE</scope>
    <source>
        <strain evidence="2">5420S-16</strain>
    </source>
</reference>
<evidence type="ECO:0000256" key="1">
    <source>
        <dbReference type="SAM" id="Phobius"/>
    </source>
</evidence>
<keyword evidence="1" id="KW-1133">Transmembrane helix</keyword>
<gene>
    <name evidence="2" type="ORF">JKG68_17840</name>
</gene>
<feature type="transmembrane region" description="Helical" evidence="1">
    <location>
        <begin position="21"/>
        <end position="43"/>
    </location>
</feature>
<evidence type="ECO:0000313" key="2">
    <source>
        <dbReference type="EMBL" id="MBL0405825.1"/>
    </source>
</evidence>
<protein>
    <recommendedName>
        <fullName evidence="4">DUF2474 domain-containing protein</fullName>
    </recommendedName>
</protein>
<name>A0A937D2Z5_9HYPH</name>
<proteinExistence type="predicted"/>
<keyword evidence="1" id="KW-0812">Transmembrane</keyword>
<keyword evidence="1" id="KW-0472">Membrane</keyword>
<evidence type="ECO:0000313" key="3">
    <source>
        <dbReference type="Proteomes" id="UP000605848"/>
    </source>
</evidence>
<accession>A0A937D2Z5</accession>
<keyword evidence="3" id="KW-1185">Reference proteome</keyword>